<evidence type="ECO:0000256" key="1">
    <source>
        <dbReference type="ARBA" id="ARBA00008522"/>
    </source>
</evidence>
<dbReference type="Proteomes" id="UP000219573">
    <property type="component" value="Unassembled WGS sequence"/>
</dbReference>
<protein>
    <recommendedName>
        <fullName evidence="2">UPF0178 protein SAMN06265827_10539</fullName>
    </recommendedName>
</protein>
<dbReference type="Pfam" id="PF02639">
    <property type="entry name" value="DUF188"/>
    <property type="match status" value="1"/>
</dbReference>
<gene>
    <name evidence="3" type="ORF">SAMN06265827_10539</name>
</gene>
<dbReference type="NCBIfam" id="NF001095">
    <property type="entry name" value="PRK00124.1"/>
    <property type="match status" value="1"/>
</dbReference>
<sequence length="165" mass="19053">MYYCRKVVIAVKYNHKEYRMKILVDGDACPVKETISEVSARYKVKVIIFISTAHWTDNREDVEYITVDSNYQEVDMKIVNQVKAGDIVITNDYGLASLILAKRASALSFDGRVFTRDKIDYLLAKRHLAAKLRRQGSYISKQSKYSKEDRESFKTNLIELITKLG</sequence>
<name>A0A285G8T5_9FIRM</name>
<dbReference type="PANTHER" id="PTHR35146">
    <property type="entry name" value="UPF0178 PROTEIN YAII"/>
    <property type="match status" value="1"/>
</dbReference>
<dbReference type="InterPro" id="IPR003791">
    <property type="entry name" value="UPF0178"/>
</dbReference>
<evidence type="ECO:0000256" key="2">
    <source>
        <dbReference type="HAMAP-Rule" id="MF_00489"/>
    </source>
</evidence>
<dbReference type="PANTHER" id="PTHR35146:SF1">
    <property type="entry name" value="UPF0178 PROTEIN YAII"/>
    <property type="match status" value="1"/>
</dbReference>
<keyword evidence="4" id="KW-1185">Reference proteome</keyword>
<dbReference type="AlphaFoldDB" id="A0A285G8T5"/>
<accession>A0A285G8T5</accession>
<reference evidence="4" key="1">
    <citation type="submission" date="2017-09" db="EMBL/GenBank/DDBJ databases">
        <authorList>
            <person name="Varghese N."/>
            <person name="Submissions S."/>
        </authorList>
    </citation>
    <scope>NUCLEOTIDE SEQUENCE [LARGE SCALE GENOMIC DNA]</scope>
    <source>
        <strain evidence="4">MSL47</strain>
    </source>
</reference>
<dbReference type="EMBL" id="OBDZ01000005">
    <property type="protein sequence ID" value="SNY18936.1"/>
    <property type="molecule type" value="Genomic_DNA"/>
</dbReference>
<dbReference type="STRING" id="1413210.U472_12590"/>
<evidence type="ECO:0000313" key="3">
    <source>
        <dbReference type="EMBL" id="SNY18936.1"/>
    </source>
</evidence>
<comment type="similarity">
    <text evidence="1 2">Belongs to the UPF0178 family.</text>
</comment>
<proteinExistence type="inferred from homology"/>
<evidence type="ECO:0000313" key="4">
    <source>
        <dbReference type="Proteomes" id="UP000219573"/>
    </source>
</evidence>
<dbReference type="HAMAP" id="MF_00489">
    <property type="entry name" value="UPF0178"/>
    <property type="match status" value="1"/>
</dbReference>
<organism evidence="3 4">
    <name type="scientific">Orenia metallireducens</name>
    <dbReference type="NCBI Taxonomy" id="1413210"/>
    <lineage>
        <taxon>Bacteria</taxon>
        <taxon>Bacillati</taxon>
        <taxon>Bacillota</taxon>
        <taxon>Clostridia</taxon>
        <taxon>Halanaerobiales</taxon>
        <taxon>Halobacteroidaceae</taxon>
        <taxon>Orenia</taxon>
    </lineage>
</organism>